<evidence type="ECO:0000256" key="2">
    <source>
        <dbReference type="ARBA" id="ARBA00012438"/>
    </source>
</evidence>
<feature type="transmembrane region" description="Helical" evidence="9">
    <location>
        <begin position="185"/>
        <end position="201"/>
    </location>
</feature>
<dbReference type="EMBL" id="ADMG01000028">
    <property type="protein sequence ID" value="EKB31340.1"/>
    <property type="molecule type" value="Genomic_DNA"/>
</dbReference>
<organism evidence="12 13">
    <name type="scientific">Sutterella wadsworthensis 2_1_59BFAA</name>
    <dbReference type="NCBI Taxonomy" id="742823"/>
    <lineage>
        <taxon>Bacteria</taxon>
        <taxon>Pseudomonadati</taxon>
        <taxon>Pseudomonadota</taxon>
        <taxon>Betaproteobacteria</taxon>
        <taxon>Burkholderiales</taxon>
        <taxon>Sutterellaceae</taxon>
        <taxon>Sutterella</taxon>
    </lineage>
</organism>
<evidence type="ECO:0000256" key="7">
    <source>
        <dbReference type="PROSITE-ProRule" id="PRU00169"/>
    </source>
</evidence>
<dbReference type="SMART" id="SM00388">
    <property type="entry name" value="HisKA"/>
    <property type="match status" value="1"/>
</dbReference>
<proteinExistence type="predicted"/>
<comment type="catalytic activity">
    <reaction evidence="1">
        <text>ATP + protein L-histidine = ADP + protein N-phospho-L-histidine.</text>
        <dbReference type="EC" id="2.7.13.3"/>
    </reaction>
</comment>
<dbReference type="RefSeq" id="WP_005434812.1">
    <property type="nucleotide sequence ID" value="NZ_JH815515.1"/>
</dbReference>
<evidence type="ECO:0000256" key="3">
    <source>
        <dbReference type="ARBA" id="ARBA00022553"/>
    </source>
</evidence>
<dbReference type="InterPro" id="IPR036097">
    <property type="entry name" value="HisK_dim/P_sf"/>
</dbReference>
<dbReference type="PROSITE" id="PS50109">
    <property type="entry name" value="HIS_KIN"/>
    <property type="match status" value="1"/>
</dbReference>
<dbReference type="eggNOG" id="COG2205">
    <property type="taxonomic scope" value="Bacteria"/>
</dbReference>
<dbReference type="InterPro" id="IPR005467">
    <property type="entry name" value="His_kinase_dom"/>
</dbReference>
<dbReference type="InterPro" id="IPR036890">
    <property type="entry name" value="HATPase_C_sf"/>
</dbReference>
<accession>K1JI74</accession>
<evidence type="ECO:0000259" key="11">
    <source>
        <dbReference type="PROSITE" id="PS50110"/>
    </source>
</evidence>
<dbReference type="PATRIC" id="fig|742823.3.peg.1044"/>
<comment type="caution">
    <text evidence="12">The sequence shown here is derived from an EMBL/GenBank/DDBJ whole genome shotgun (WGS) entry which is preliminary data.</text>
</comment>
<evidence type="ECO:0000313" key="13">
    <source>
        <dbReference type="Proteomes" id="UP000005835"/>
    </source>
</evidence>
<dbReference type="InterPro" id="IPR001789">
    <property type="entry name" value="Sig_transdc_resp-reg_receiver"/>
</dbReference>
<dbReference type="CDD" id="cd00156">
    <property type="entry name" value="REC"/>
    <property type="match status" value="1"/>
</dbReference>
<evidence type="ECO:0000256" key="1">
    <source>
        <dbReference type="ARBA" id="ARBA00000085"/>
    </source>
</evidence>
<evidence type="ECO:0000256" key="4">
    <source>
        <dbReference type="ARBA" id="ARBA00022679"/>
    </source>
</evidence>
<dbReference type="PANTHER" id="PTHR43711:SF28">
    <property type="entry name" value="SENSOR HISTIDINE KINASE YXDK"/>
    <property type="match status" value="1"/>
</dbReference>
<feature type="transmembrane region" description="Helical" evidence="9">
    <location>
        <begin position="133"/>
        <end position="153"/>
    </location>
</feature>
<dbReference type="Pfam" id="PF02518">
    <property type="entry name" value="HATPase_c"/>
    <property type="match status" value="1"/>
</dbReference>
<dbReference type="PROSITE" id="PS50110">
    <property type="entry name" value="RESPONSE_REGULATORY"/>
    <property type="match status" value="1"/>
</dbReference>
<dbReference type="OrthoDB" id="6114847at2"/>
<dbReference type="CDD" id="cd00082">
    <property type="entry name" value="HisKA"/>
    <property type="match status" value="1"/>
</dbReference>
<evidence type="ECO:0000256" key="8">
    <source>
        <dbReference type="SAM" id="Coils"/>
    </source>
</evidence>
<keyword evidence="3 7" id="KW-0597">Phosphoprotein</keyword>
<dbReference type="SUPFAM" id="SSF55874">
    <property type="entry name" value="ATPase domain of HSP90 chaperone/DNA topoisomerase II/histidine kinase"/>
    <property type="match status" value="1"/>
</dbReference>
<dbReference type="InterPro" id="IPR003661">
    <property type="entry name" value="HisK_dim/P_dom"/>
</dbReference>
<dbReference type="SUPFAM" id="SSF52172">
    <property type="entry name" value="CheY-like"/>
    <property type="match status" value="1"/>
</dbReference>
<name>K1JI74_9BURK</name>
<dbReference type="InterPro" id="IPR011006">
    <property type="entry name" value="CheY-like_superfamily"/>
</dbReference>
<dbReference type="AlphaFoldDB" id="K1JI74"/>
<feature type="transmembrane region" description="Helical" evidence="9">
    <location>
        <begin position="108"/>
        <end position="127"/>
    </location>
</feature>
<dbReference type="Gene3D" id="3.40.50.2300">
    <property type="match status" value="1"/>
</dbReference>
<keyword evidence="9" id="KW-1133">Transmembrane helix</keyword>
<dbReference type="CDD" id="cd00075">
    <property type="entry name" value="HATPase"/>
    <property type="match status" value="1"/>
</dbReference>
<evidence type="ECO:0000313" key="12">
    <source>
        <dbReference type="EMBL" id="EKB31340.1"/>
    </source>
</evidence>
<keyword evidence="5" id="KW-0418">Kinase</keyword>
<dbReference type="Gene3D" id="3.30.565.10">
    <property type="entry name" value="Histidine kinase-like ATPase, C-terminal domain"/>
    <property type="match status" value="1"/>
</dbReference>
<feature type="coiled-coil region" evidence="8">
    <location>
        <begin position="215"/>
        <end position="242"/>
    </location>
</feature>
<dbReference type="InterPro" id="IPR050736">
    <property type="entry name" value="Sensor_HK_Regulatory"/>
</dbReference>
<keyword evidence="4" id="KW-0808">Transferase</keyword>
<feature type="modified residue" description="4-aspartylphosphate" evidence="7">
    <location>
        <position position="543"/>
    </location>
</feature>
<dbReference type="SUPFAM" id="SSF47384">
    <property type="entry name" value="Homodimeric domain of signal transducing histidine kinase"/>
    <property type="match status" value="1"/>
</dbReference>
<evidence type="ECO:0000256" key="6">
    <source>
        <dbReference type="ARBA" id="ARBA00023012"/>
    </source>
</evidence>
<sequence length="628" mass="69534">MNFFPIREQTWRFLRAFFMTSTVHHITAGTLAKLILSSLKLFPVALTAQFTGMASLTAVYWQSGVSEVFLTVWFCCGLIQIWLSLRYVRLFWRDANREANIRKWIRRWTALAVSAGIIWGVAGPTLMVPFQGAHQMITVATIVAVTFASWPVYSCWLPSLSAFTLCSLTPVIVAGAVQFGVSQTLIALIILVTTVFILYSGRKLNEMVVNSIITAAQNERLVERLRIEIARAEKARRQTEEESERRSKFFAAANHDIRQPLQAMGIYIDILGRRATPQTVPVVKQLALSISAISTLVEQVLTVTRMEFGQMELHPEHVSVRELLEELAEECRPIAEKKGLRLRVSAPPVTILTDVTMVKRALKNLVSNAVAYSDPAKARVPEIVLGARRVESRLVIGVYDCGPGISAEDRSRIFGTFYRGAAGRAAPGSGYGLGLSIVRGIARQLGLELTLGSKPGRGSVFRLAFSIDESEQADRFEKAVPIGGEIRALKGRILLLEDNRFVRDALKSMLESWGAEVIDAGEPCEEFYRLAAETENVIALVSDYNLGAEKPTGLEAAGMIEAHMKRPVPTVMLTAVAVDLIEGEYRKRRERGRVVPSSLPHILQKPADAKSLNEAIMRVRPMAENAAF</sequence>
<dbReference type="Gene3D" id="1.10.287.130">
    <property type="match status" value="1"/>
</dbReference>
<keyword evidence="13" id="KW-1185">Reference proteome</keyword>
<keyword evidence="8" id="KW-0175">Coiled coil</keyword>
<dbReference type="PANTHER" id="PTHR43711">
    <property type="entry name" value="TWO-COMPONENT HISTIDINE KINASE"/>
    <property type="match status" value="1"/>
</dbReference>
<dbReference type="HOGENOM" id="CLU_000445_114_75_4"/>
<dbReference type="InterPro" id="IPR003594">
    <property type="entry name" value="HATPase_dom"/>
</dbReference>
<dbReference type="EC" id="2.7.13.3" evidence="2"/>
<protein>
    <recommendedName>
        <fullName evidence="2">histidine kinase</fullName>
        <ecNumber evidence="2">2.7.13.3</ecNumber>
    </recommendedName>
</protein>
<dbReference type="Pfam" id="PF00512">
    <property type="entry name" value="HisKA"/>
    <property type="match status" value="1"/>
</dbReference>
<evidence type="ECO:0000256" key="5">
    <source>
        <dbReference type="ARBA" id="ARBA00022777"/>
    </source>
</evidence>
<dbReference type="PRINTS" id="PR00344">
    <property type="entry name" value="BCTRLSENSOR"/>
</dbReference>
<evidence type="ECO:0000256" key="9">
    <source>
        <dbReference type="SAM" id="Phobius"/>
    </source>
</evidence>
<reference evidence="12 13" key="1">
    <citation type="submission" date="2012-05" db="EMBL/GenBank/DDBJ databases">
        <title>The Genome Sequence of Sutterella wadsworthensis 2_1_59BFAA.</title>
        <authorList>
            <consortium name="The Broad Institute Genome Sequencing Platform"/>
            <person name="Earl A."/>
            <person name="Ward D."/>
            <person name="Feldgarden M."/>
            <person name="Gevers D."/>
            <person name="Daigneault M."/>
            <person name="Strauss J."/>
            <person name="Allen-Vercoe E."/>
            <person name="Walker B."/>
            <person name="Young S.K."/>
            <person name="Zeng Q."/>
            <person name="Gargeya S."/>
            <person name="Fitzgerald M."/>
            <person name="Haas B."/>
            <person name="Abouelleil A."/>
            <person name="Alvarado L."/>
            <person name="Arachchi H.M."/>
            <person name="Berlin A.M."/>
            <person name="Chapman S.B."/>
            <person name="Goldberg J."/>
            <person name="Griggs A."/>
            <person name="Gujja S."/>
            <person name="Hansen M."/>
            <person name="Howarth C."/>
            <person name="Imamovic A."/>
            <person name="Larimer J."/>
            <person name="McCowen C."/>
            <person name="Montmayeur A."/>
            <person name="Murphy C."/>
            <person name="Neiman D."/>
            <person name="Pearson M."/>
            <person name="Priest M."/>
            <person name="Roberts A."/>
            <person name="Saif S."/>
            <person name="Shea T."/>
            <person name="Sisk P."/>
            <person name="Sykes S."/>
            <person name="Wortman J."/>
            <person name="Nusbaum C."/>
            <person name="Birren B."/>
        </authorList>
    </citation>
    <scope>NUCLEOTIDE SEQUENCE [LARGE SCALE GENOMIC DNA]</scope>
    <source>
        <strain evidence="12 13">2_1_59BFAA</strain>
    </source>
</reference>
<feature type="transmembrane region" description="Helical" evidence="9">
    <location>
        <begin position="68"/>
        <end position="88"/>
    </location>
</feature>
<dbReference type="GO" id="GO:0000155">
    <property type="term" value="F:phosphorelay sensor kinase activity"/>
    <property type="evidence" value="ECO:0007669"/>
    <property type="project" value="InterPro"/>
</dbReference>
<keyword evidence="6" id="KW-0902">Two-component regulatory system</keyword>
<dbReference type="STRING" id="742823.HMPREF9465_01055"/>
<keyword evidence="9" id="KW-0812">Transmembrane</keyword>
<feature type="domain" description="Histidine kinase" evidence="10">
    <location>
        <begin position="252"/>
        <end position="469"/>
    </location>
</feature>
<evidence type="ECO:0000259" key="10">
    <source>
        <dbReference type="PROSITE" id="PS50109"/>
    </source>
</evidence>
<keyword evidence="9" id="KW-0472">Membrane</keyword>
<dbReference type="SMART" id="SM00387">
    <property type="entry name" value="HATPase_c"/>
    <property type="match status" value="1"/>
</dbReference>
<feature type="domain" description="Response regulatory" evidence="11">
    <location>
        <begin position="492"/>
        <end position="620"/>
    </location>
</feature>
<dbReference type="Proteomes" id="UP000005835">
    <property type="component" value="Unassembled WGS sequence"/>
</dbReference>
<dbReference type="InterPro" id="IPR004358">
    <property type="entry name" value="Sig_transdc_His_kin-like_C"/>
</dbReference>
<gene>
    <name evidence="12" type="ORF">HMPREF9465_01055</name>
</gene>